<feature type="compositionally biased region" description="Basic and acidic residues" evidence="8">
    <location>
        <begin position="665"/>
        <end position="702"/>
    </location>
</feature>
<name>A0ABR3S771_9PLEO</name>
<keyword evidence="10" id="KW-1185">Reference proteome</keyword>
<evidence type="ECO:0000313" key="9">
    <source>
        <dbReference type="EMBL" id="KAL1612541.1"/>
    </source>
</evidence>
<feature type="compositionally biased region" description="Polar residues" evidence="8">
    <location>
        <begin position="7"/>
        <end position="33"/>
    </location>
</feature>
<feature type="compositionally biased region" description="Basic residues" evidence="8">
    <location>
        <begin position="354"/>
        <end position="363"/>
    </location>
</feature>
<feature type="compositionally biased region" description="Acidic residues" evidence="8">
    <location>
        <begin position="396"/>
        <end position="413"/>
    </location>
</feature>
<dbReference type="InterPro" id="IPR012173">
    <property type="entry name" value="Mpp10"/>
</dbReference>
<dbReference type="PANTHER" id="PTHR17039">
    <property type="entry name" value="U3 SMALL NUCLEOLAR RIBONUCLEOPROTEIN PROTEIN MPP10"/>
    <property type="match status" value="1"/>
</dbReference>
<reference evidence="9 10" key="1">
    <citation type="submission" date="2024-02" db="EMBL/GenBank/DDBJ databases">
        <title>De novo assembly and annotation of 12 fungi associated with fruit tree decline syndrome in Ontario, Canada.</title>
        <authorList>
            <person name="Sulman M."/>
            <person name="Ellouze W."/>
            <person name="Ilyukhin E."/>
        </authorList>
    </citation>
    <scope>NUCLEOTIDE SEQUENCE [LARGE SCALE GENOMIC DNA]</scope>
    <source>
        <strain evidence="9 10">M42-189</strain>
    </source>
</reference>
<evidence type="ECO:0000256" key="7">
    <source>
        <dbReference type="PIRNR" id="PIRNR017300"/>
    </source>
</evidence>
<evidence type="ECO:0000256" key="1">
    <source>
        <dbReference type="ARBA" id="ARBA00004604"/>
    </source>
</evidence>
<feature type="region of interest" description="Disordered" evidence="8">
    <location>
        <begin position="1"/>
        <end position="33"/>
    </location>
</feature>
<dbReference type="PIRSF" id="PIRSF017300">
    <property type="entry name" value="snoRNP_Mpp10"/>
    <property type="match status" value="1"/>
</dbReference>
<feature type="compositionally biased region" description="Acidic residues" evidence="8">
    <location>
        <begin position="289"/>
        <end position="300"/>
    </location>
</feature>
<dbReference type="Pfam" id="PF04006">
    <property type="entry name" value="Mpp10"/>
    <property type="match status" value="1"/>
</dbReference>
<comment type="caution">
    <text evidence="9">The sequence shown here is derived from an EMBL/GenBank/DDBJ whole genome shotgun (WGS) entry which is preliminary data.</text>
</comment>
<dbReference type="PANTHER" id="PTHR17039:SF0">
    <property type="entry name" value="U3 SMALL NUCLEOLAR RIBONUCLEOPROTEIN PROTEIN MPP10"/>
    <property type="match status" value="1"/>
</dbReference>
<feature type="compositionally biased region" description="Acidic residues" evidence="8">
    <location>
        <begin position="149"/>
        <end position="212"/>
    </location>
</feature>
<keyword evidence="3 7" id="KW-0698">rRNA processing</keyword>
<feature type="compositionally biased region" description="Acidic residues" evidence="8">
    <location>
        <begin position="316"/>
        <end position="332"/>
    </location>
</feature>
<comment type="similarity">
    <text evidence="6 7">Belongs to the MPP10 family.</text>
</comment>
<comment type="subcellular location">
    <subcellularLocation>
        <location evidence="1 7">Nucleus</location>
        <location evidence="1 7">Nucleolus</location>
    </subcellularLocation>
</comment>
<feature type="compositionally biased region" description="Acidic residues" evidence="8">
    <location>
        <begin position="264"/>
        <end position="273"/>
    </location>
</feature>
<feature type="compositionally biased region" description="Basic and acidic residues" evidence="8">
    <location>
        <begin position="628"/>
        <end position="639"/>
    </location>
</feature>
<keyword evidence="4 7" id="KW-0539">Nucleus</keyword>
<comment type="function">
    <text evidence="7">Involved in nucleolar processing of pre-18S ribosomal RNA.</text>
</comment>
<organism evidence="9 10">
    <name type="scientific">Paraconiothyrium brasiliense</name>
    <dbReference type="NCBI Taxonomy" id="300254"/>
    <lineage>
        <taxon>Eukaryota</taxon>
        <taxon>Fungi</taxon>
        <taxon>Dikarya</taxon>
        <taxon>Ascomycota</taxon>
        <taxon>Pezizomycotina</taxon>
        <taxon>Dothideomycetes</taxon>
        <taxon>Pleosporomycetidae</taxon>
        <taxon>Pleosporales</taxon>
        <taxon>Massarineae</taxon>
        <taxon>Didymosphaeriaceae</taxon>
        <taxon>Paraconiothyrium</taxon>
    </lineage>
</organism>
<evidence type="ECO:0000256" key="6">
    <source>
        <dbReference type="ARBA" id="ARBA00029455"/>
    </source>
</evidence>
<dbReference type="Proteomes" id="UP001521785">
    <property type="component" value="Unassembled WGS sequence"/>
</dbReference>
<evidence type="ECO:0000256" key="4">
    <source>
        <dbReference type="ARBA" id="ARBA00023242"/>
    </source>
</evidence>
<keyword evidence="2 7" id="KW-0690">Ribosome biogenesis</keyword>
<evidence type="ECO:0000256" key="2">
    <source>
        <dbReference type="ARBA" id="ARBA00022517"/>
    </source>
</evidence>
<evidence type="ECO:0000256" key="5">
    <source>
        <dbReference type="ARBA" id="ARBA00023274"/>
    </source>
</evidence>
<feature type="compositionally biased region" description="Basic and acidic residues" evidence="8">
    <location>
        <begin position="717"/>
        <end position="727"/>
    </location>
</feature>
<proteinExistence type="inferred from homology"/>
<sequence length="735" mass="81358">MAPVSFSPDNSISSHTLSAGSAQPSPMDLNSLNPAAKLLTSPLAFLQPTTQINGAFLAAAKQFLDPVAAGVSEEQSQRQQELRKKRKRGEGYDGDIRVLHLKKVHLQGFGVNQVFEQTRKILDATTKEIELVLPQDEDDDDTLAIKVGEDDEDFEGSGADLEEGEASSDLGEEGVDWEYDGEDASGEEGLEGEDDEDDGALDGEEVGIENDVEGMFSDERSDLDEPTATYQEDKYGLNDPFFDIDTFNKQTDFLEQRDNQGEAVDSDEDEINWEADPYSTNARKNAAAGDDEDTPDESSDEGGPTFGNVDLNAPEGESDDEELQDGEMDGMEEGANANNIMYADFFAPPASKTGKNKKKRGRPNPHNFPSADDPQNNKPDEDDIQNVISRVHGDLFSDEDNVGSDDDLSDVEPSDPKSRRSTHERRQAKLAEQIRKLEAANVAKRGWQLAGEARASDRPVNSLLEEDLEYERAGKPVPVITQEVSEDIEALIKRRILAGEFDEVRRRRPDDLATGPRERRGLFELDDTKNTKGLAEIYEEEHLKAVDSNFVDARDEKLKKEHAEISELWKSISAKLDSLASSNFKPKPVAANLEIRVDAPAIQMEDARPMAGGDIASASMLAPQELYKPGEDKEDKTEITTKGGLPVAREEMTREQKLRRRRREKERIRKAGLHEPEKKDSEKSGKEKKSKERRQLLGDLKKGGVQVIGKKGVVTDVEGKEVKEGLRKGAGSYKL</sequence>
<keyword evidence="5 7" id="KW-0687">Ribonucleoprotein</keyword>
<accession>A0ABR3S771</accession>
<gene>
    <name evidence="9" type="primary">MPP10</name>
    <name evidence="9" type="ORF">SLS60_000768</name>
</gene>
<evidence type="ECO:0000256" key="8">
    <source>
        <dbReference type="SAM" id="MobiDB-lite"/>
    </source>
</evidence>
<dbReference type="EMBL" id="JAKJXO020000001">
    <property type="protein sequence ID" value="KAL1612541.1"/>
    <property type="molecule type" value="Genomic_DNA"/>
</dbReference>
<protein>
    <recommendedName>
        <fullName evidence="7">U3 small nucleolar ribonucleoprotein protein MPP10</fullName>
    </recommendedName>
</protein>
<evidence type="ECO:0000313" key="10">
    <source>
        <dbReference type="Proteomes" id="UP001521785"/>
    </source>
</evidence>
<feature type="region of interest" description="Disordered" evidence="8">
    <location>
        <begin position="149"/>
        <end position="429"/>
    </location>
</feature>
<evidence type="ECO:0000256" key="3">
    <source>
        <dbReference type="ARBA" id="ARBA00022552"/>
    </source>
</evidence>
<feature type="compositionally biased region" description="Low complexity" evidence="8">
    <location>
        <begin position="703"/>
        <end position="714"/>
    </location>
</feature>
<feature type="region of interest" description="Disordered" evidence="8">
    <location>
        <begin position="608"/>
        <end position="735"/>
    </location>
</feature>